<feature type="region of interest" description="Disordered" evidence="1">
    <location>
        <begin position="39"/>
        <end position="61"/>
    </location>
</feature>
<evidence type="ECO:0000313" key="3">
    <source>
        <dbReference type="Proteomes" id="UP000237686"/>
    </source>
</evidence>
<organism evidence="2 3">
    <name type="scientific">Burkholderia multivorans</name>
    <dbReference type="NCBI Taxonomy" id="87883"/>
    <lineage>
        <taxon>Bacteria</taxon>
        <taxon>Pseudomonadati</taxon>
        <taxon>Pseudomonadota</taxon>
        <taxon>Betaproteobacteria</taxon>
        <taxon>Burkholderiales</taxon>
        <taxon>Burkholderiaceae</taxon>
        <taxon>Burkholderia</taxon>
        <taxon>Burkholderia cepacia complex</taxon>
    </lineage>
</organism>
<accession>A0A8E2UU61</accession>
<name>A0A8E2UU61_9BURK</name>
<reference evidence="2 3" key="1">
    <citation type="submission" date="2018-03" db="EMBL/GenBank/DDBJ databases">
        <authorList>
            <person name="Nguyen K."/>
            <person name="Fouts D."/>
            <person name="Sutton G."/>
        </authorList>
    </citation>
    <scope>NUCLEOTIDE SEQUENCE [LARGE SCALE GENOMIC DNA]</scope>
    <source>
        <strain evidence="2 3">AU17135</strain>
    </source>
</reference>
<dbReference type="Proteomes" id="UP000237686">
    <property type="component" value="Unassembled WGS sequence"/>
</dbReference>
<proteinExistence type="predicted"/>
<keyword evidence="2" id="KW-0723">Serine/threonine-protein kinase</keyword>
<dbReference type="EMBL" id="PVFZ01000026">
    <property type="protein sequence ID" value="PRF25506.1"/>
    <property type="molecule type" value="Genomic_DNA"/>
</dbReference>
<protein>
    <submittedName>
        <fullName evidence="2">Serine/threonine protein kinase</fullName>
    </submittedName>
</protein>
<keyword evidence="2" id="KW-0808">Transferase</keyword>
<gene>
    <name evidence="2" type="ORF">C6P98_08655</name>
</gene>
<sequence length="61" mass="6370">MIDGRLAIGWRARVRKGGVRNSIRTLESACSASAAQARVDATARGTAPRPTLASESGDACR</sequence>
<evidence type="ECO:0000256" key="1">
    <source>
        <dbReference type="SAM" id="MobiDB-lite"/>
    </source>
</evidence>
<dbReference type="AlphaFoldDB" id="A0A8E2UU61"/>
<keyword evidence="2" id="KW-0418">Kinase</keyword>
<dbReference type="GO" id="GO:0004674">
    <property type="term" value="F:protein serine/threonine kinase activity"/>
    <property type="evidence" value="ECO:0007669"/>
    <property type="project" value="UniProtKB-KW"/>
</dbReference>
<comment type="caution">
    <text evidence="2">The sequence shown here is derived from an EMBL/GenBank/DDBJ whole genome shotgun (WGS) entry which is preliminary data.</text>
</comment>
<evidence type="ECO:0000313" key="2">
    <source>
        <dbReference type="EMBL" id="PRF25506.1"/>
    </source>
</evidence>